<reference evidence="2 3" key="1">
    <citation type="submission" date="2016-06" db="EMBL/GenBank/DDBJ databases">
        <title>Genome sequence of Porphyrobacter dokdonensis DSW-74.</title>
        <authorList>
            <person name="Kim J.F."/>
            <person name="Song J.Y."/>
        </authorList>
    </citation>
    <scope>NUCLEOTIDE SEQUENCE [LARGE SCALE GENOMIC DNA]</scope>
    <source>
        <strain evidence="2 3">DSW-74</strain>
    </source>
</reference>
<gene>
    <name evidence="2" type="ORF">I603_1757</name>
</gene>
<evidence type="ECO:0000313" key="2">
    <source>
        <dbReference type="EMBL" id="OBV11349.1"/>
    </source>
</evidence>
<dbReference type="Proteomes" id="UP000092484">
    <property type="component" value="Unassembled WGS sequence"/>
</dbReference>
<proteinExistence type="predicted"/>
<dbReference type="InterPro" id="IPR035948">
    <property type="entry name" value="YwqG-like_sf"/>
</dbReference>
<dbReference type="SUPFAM" id="SSF103032">
    <property type="entry name" value="Hypothetical protein YwqG"/>
    <property type="match status" value="1"/>
</dbReference>
<keyword evidence="3" id="KW-1185">Reference proteome</keyword>
<dbReference type="STRING" id="1300349.I603_1757"/>
<feature type="region of interest" description="Disordered" evidence="1">
    <location>
        <begin position="146"/>
        <end position="165"/>
    </location>
</feature>
<dbReference type="Gene3D" id="2.30.320.10">
    <property type="entry name" value="YwqG-like"/>
    <property type="match status" value="1"/>
</dbReference>
<name>A0A1A7BFU0_9SPHN</name>
<comment type="caution">
    <text evidence="2">The sequence shown here is derived from an EMBL/GenBank/DDBJ whole genome shotgun (WGS) entry which is preliminary data.</text>
</comment>
<accession>A0A1A7BFU0</accession>
<dbReference type="PATRIC" id="fig|1300349.4.peg.1749"/>
<dbReference type="Pfam" id="PF09234">
    <property type="entry name" value="DUF1963"/>
    <property type="match status" value="1"/>
</dbReference>
<feature type="compositionally biased region" description="Low complexity" evidence="1">
    <location>
        <begin position="154"/>
        <end position="165"/>
    </location>
</feature>
<dbReference type="InterPro" id="IPR015315">
    <property type="entry name" value="DUF1963"/>
</dbReference>
<dbReference type="AlphaFoldDB" id="A0A1A7BFU0"/>
<evidence type="ECO:0000256" key="1">
    <source>
        <dbReference type="SAM" id="MobiDB-lite"/>
    </source>
</evidence>
<evidence type="ECO:0000313" key="3">
    <source>
        <dbReference type="Proteomes" id="UP000092484"/>
    </source>
</evidence>
<sequence>MRARALAKRLDNAPLAIFDSLDKVLPWKVLDTYVSPPASADGLDPDPVANLEPRLRNLECDKPHKPGGQIDAVYGDPLKKGHILLFQPASDTANGWICGDLGLVYVSIDAADTEAGNFDRVTAWLEAWRAVREADIPVSTQLQSWAAGPRDPESCVSPSVVISSS</sequence>
<dbReference type="EMBL" id="LZYB01000003">
    <property type="protein sequence ID" value="OBV11349.1"/>
    <property type="molecule type" value="Genomic_DNA"/>
</dbReference>
<protein>
    <submittedName>
        <fullName evidence="2">DUF1963 domain-containing protein</fullName>
    </submittedName>
</protein>
<organism evidence="2 3">
    <name type="scientific">Erythrobacter dokdonensis DSW-74</name>
    <dbReference type="NCBI Taxonomy" id="1300349"/>
    <lineage>
        <taxon>Bacteria</taxon>
        <taxon>Pseudomonadati</taxon>
        <taxon>Pseudomonadota</taxon>
        <taxon>Alphaproteobacteria</taxon>
        <taxon>Sphingomonadales</taxon>
        <taxon>Erythrobacteraceae</taxon>
        <taxon>Erythrobacter/Porphyrobacter group</taxon>
        <taxon>Erythrobacter</taxon>
    </lineage>
</organism>